<dbReference type="Pfam" id="PF22666">
    <property type="entry name" value="Glyco_hydro_2_N2"/>
    <property type="match status" value="1"/>
</dbReference>
<dbReference type="SUPFAM" id="SSF51445">
    <property type="entry name" value="(Trans)glycosidases"/>
    <property type="match status" value="1"/>
</dbReference>
<comment type="subunit">
    <text evidence="4">Homodimer.</text>
</comment>
<gene>
    <name evidence="20" type="ORF">PG993_004057</name>
</gene>
<dbReference type="InterPro" id="IPR041625">
    <property type="entry name" value="Beta-mannosidase_Ig"/>
</dbReference>
<name>A0ABR1TBQ2_9PEZI</name>
<dbReference type="InterPro" id="IPR036156">
    <property type="entry name" value="Beta-gal/glucu_dom_sf"/>
</dbReference>
<evidence type="ECO:0000256" key="11">
    <source>
        <dbReference type="ARBA" id="ARBA00023326"/>
    </source>
</evidence>
<comment type="caution">
    <text evidence="20">The sequence shown here is derived from an EMBL/GenBank/DDBJ whole genome shotgun (WGS) entry which is preliminary data.</text>
</comment>
<dbReference type="Gene3D" id="3.20.20.80">
    <property type="entry name" value="Glycosidases"/>
    <property type="match status" value="1"/>
</dbReference>
<evidence type="ECO:0000256" key="13">
    <source>
        <dbReference type="ARBA" id="ARBA00041069"/>
    </source>
</evidence>
<evidence type="ECO:0000256" key="15">
    <source>
        <dbReference type="SAM" id="MobiDB-lite"/>
    </source>
</evidence>
<evidence type="ECO:0000259" key="17">
    <source>
        <dbReference type="Pfam" id="PF17753"/>
    </source>
</evidence>
<evidence type="ECO:0000259" key="18">
    <source>
        <dbReference type="Pfam" id="PF17786"/>
    </source>
</evidence>
<keyword evidence="8" id="KW-0325">Glycoprotein</keyword>
<dbReference type="InterPro" id="IPR008979">
    <property type="entry name" value="Galactose-bd-like_sf"/>
</dbReference>
<dbReference type="InterPro" id="IPR006102">
    <property type="entry name" value="Ig-like_GH2"/>
</dbReference>
<evidence type="ECO:0000256" key="8">
    <source>
        <dbReference type="ARBA" id="ARBA00023180"/>
    </source>
</evidence>
<comment type="similarity">
    <text evidence="12">Belongs to the glycosyl hydrolase 2 family. Beta-mannosidase B subfamily.</text>
</comment>
<evidence type="ECO:0000256" key="10">
    <source>
        <dbReference type="ARBA" id="ARBA00023295"/>
    </source>
</evidence>
<feature type="domain" description="Beta-mannosidase Ig-fold" evidence="17">
    <location>
        <begin position="829"/>
        <end position="882"/>
    </location>
</feature>
<protein>
    <recommendedName>
        <fullName evidence="13">Beta-mannosidase B</fullName>
        <ecNumber evidence="5">3.2.1.25</ecNumber>
    </recommendedName>
    <alternativeName>
        <fullName evidence="14">Mannanase B</fullName>
    </alternativeName>
</protein>
<sequence length="898" mass="102509">MKAIPFNSTPLRGWSFKQGDRSSDEEWMGAGDPPTEVHRDLEHNGKASDYRKDLNELAVRWIGDETWTYRTTFRQPESQEGLGHDGGVKTVLNFEGLDTFASVYLNDELILSSDNMFIQHRVQVSLKTENELEIVFESARLKGLELVKQHPEHRFIVHQTEISRGPVRKAQYHWGWDWGPIIMTCGPTKPITLETYACRLEGLQVLYDLSADLKEVNGRIQVEHEGVKGELYVELVNNQTGKIEWSTTGLQQVSSKTEGATKLYEAPFTLNEEVQLWWPRGYGSQYLYTVKVVARSGTHVLHTISQTTGFRHVELVQEPDSHGQSFYFRINHVDIFVGGSCWIPIDNDLSRHHPSESSSSSYKNWIRLAAEGNQTMVRVWGGGVYEPDAFYAAADELGVLVWQDFMFACANYPAHPAYLESVVLEARQNVRRLRHHPSIVIWAGNNEDYQIVERYGLQYDADDDGKDPEKWLKTDFPARYIYEHLLSKIIESETVGVPYHPSSPFGNGKSTVLKVDPTIGDVHQWNVWHGTMEPYQKLPKMGGRFVSEFGMEAYPHLDTLEKCITRKEDRYPGSMTMDFRNKAIGHERRLVSYVTENFRLRQDLEGFAHLTQVMQADAVGCAYKAWRRQWGIGKGDRKCGGVLVWQLNDCWPTISWAVADYYGVPKPAYYAIKRAMQPIAVGVQRRFRDWTMKPADGKLWQRDTSHIDMRSLWEDDVRFDAWVSSNGQNELDRAKLTVKFISVTTGKEVAEPIALGVSSQTNGCIEVIHDRKVKIPDKKQDASEPYDATKSDPFVIYATLHDNTDQLISSDCSWPDPIKYLDFSADRGVKLEYSEDKSTAVVTADKPVKGFVLSEVAELAGPLSDNGFDIMPGERYEIKTPSDYPIDRLKWRYVGMHE</sequence>
<dbReference type="Pfam" id="PF00703">
    <property type="entry name" value="Glyco_hydro_2"/>
    <property type="match status" value="1"/>
</dbReference>
<feature type="region of interest" description="Disordered" evidence="15">
    <location>
        <begin position="1"/>
        <end position="32"/>
    </location>
</feature>
<evidence type="ECO:0000256" key="14">
    <source>
        <dbReference type="ARBA" id="ARBA00041614"/>
    </source>
</evidence>
<keyword evidence="11" id="KW-0624">Polysaccharide degradation</keyword>
<dbReference type="InterPro" id="IPR013783">
    <property type="entry name" value="Ig-like_fold"/>
</dbReference>
<evidence type="ECO:0000259" key="16">
    <source>
        <dbReference type="Pfam" id="PF00703"/>
    </source>
</evidence>
<reference evidence="20 21" key="1">
    <citation type="submission" date="2023-01" db="EMBL/GenBank/DDBJ databases">
        <title>Analysis of 21 Apiospora genomes using comparative genomics revels a genus with tremendous synthesis potential of carbohydrate active enzymes and secondary metabolites.</title>
        <authorList>
            <person name="Sorensen T."/>
        </authorList>
    </citation>
    <scope>NUCLEOTIDE SEQUENCE [LARGE SCALE GENOMIC DNA]</scope>
    <source>
        <strain evidence="20 21">CBS 33761</strain>
    </source>
</reference>
<organism evidence="20 21">
    <name type="scientific">Apiospora rasikravindrae</name>
    <dbReference type="NCBI Taxonomy" id="990691"/>
    <lineage>
        <taxon>Eukaryota</taxon>
        <taxon>Fungi</taxon>
        <taxon>Dikarya</taxon>
        <taxon>Ascomycota</taxon>
        <taxon>Pezizomycotina</taxon>
        <taxon>Sordariomycetes</taxon>
        <taxon>Xylariomycetidae</taxon>
        <taxon>Amphisphaeriales</taxon>
        <taxon>Apiosporaceae</taxon>
        <taxon>Apiospora</taxon>
    </lineage>
</organism>
<dbReference type="Gene3D" id="2.60.120.260">
    <property type="entry name" value="Galactose-binding domain-like"/>
    <property type="match status" value="1"/>
</dbReference>
<keyword evidence="21" id="KW-1185">Reference proteome</keyword>
<evidence type="ECO:0000256" key="5">
    <source>
        <dbReference type="ARBA" id="ARBA00012754"/>
    </source>
</evidence>
<evidence type="ECO:0000256" key="6">
    <source>
        <dbReference type="ARBA" id="ARBA00022525"/>
    </source>
</evidence>
<evidence type="ECO:0000256" key="1">
    <source>
        <dbReference type="ARBA" id="ARBA00000829"/>
    </source>
</evidence>
<evidence type="ECO:0000256" key="9">
    <source>
        <dbReference type="ARBA" id="ARBA00023277"/>
    </source>
</evidence>
<evidence type="ECO:0000313" key="20">
    <source>
        <dbReference type="EMBL" id="KAK8044033.1"/>
    </source>
</evidence>
<comment type="subcellular location">
    <subcellularLocation>
        <location evidence="2">Secreted</location>
    </subcellularLocation>
</comment>
<dbReference type="EMBL" id="JAQQWK010000003">
    <property type="protein sequence ID" value="KAK8044033.1"/>
    <property type="molecule type" value="Genomic_DNA"/>
</dbReference>
<dbReference type="Pfam" id="PF17786">
    <property type="entry name" value="Mannosidase_ig"/>
    <property type="match status" value="1"/>
</dbReference>
<dbReference type="SUPFAM" id="SSF49303">
    <property type="entry name" value="beta-Galactosidase/glucuronidase domain"/>
    <property type="match status" value="2"/>
</dbReference>
<keyword evidence="10" id="KW-0326">Glycosidase</keyword>
<evidence type="ECO:0000256" key="2">
    <source>
        <dbReference type="ARBA" id="ARBA00004613"/>
    </source>
</evidence>
<dbReference type="InterPro" id="IPR041447">
    <property type="entry name" value="Mannosidase_ig"/>
</dbReference>
<dbReference type="EC" id="3.2.1.25" evidence="5"/>
<dbReference type="Pfam" id="PF17753">
    <property type="entry name" value="Ig_mannosidase"/>
    <property type="match status" value="1"/>
</dbReference>
<dbReference type="Gene3D" id="2.60.40.10">
    <property type="entry name" value="Immunoglobulins"/>
    <property type="match status" value="1"/>
</dbReference>
<evidence type="ECO:0000256" key="4">
    <source>
        <dbReference type="ARBA" id="ARBA00011738"/>
    </source>
</evidence>
<comment type="catalytic activity">
    <reaction evidence="1">
        <text>Hydrolysis of terminal, non-reducing beta-D-mannose residues in beta-D-mannosides.</text>
        <dbReference type="EC" id="3.2.1.25"/>
    </reaction>
</comment>
<dbReference type="SUPFAM" id="SSF49785">
    <property type="entry name" value="Galactose-binding domain-like"/>
    <property type="match status" value="1"/>
</dbReference>
<keyword evidence="9" id="KW-0119">Carbohydrate metabolism</keyword>
<evidence type="ECO:0000313" key="21">
    <source>
        <dbReference type="Proteomes" id="UP001444661"/>
    </source>
</evidence>
<accession>A0ABR1TBQ2</accession>
<feature type="compositionally biased region" description="Polar residues" evidence="15">
    <location>
        <begin position="1"/>
        <end position="10"/>
    </location>
</feature>
<evidence type="ECO:0000259" key="19">
    <source>
        <dbReference type="Pfam" id="PF22666"/>
    </source>
</evidence>
<feature type="domain" description="Glycoside hydrolase family 2 immunoglobulin-like beta-sandwich" evidence="16">
    <location>
        <begin position="199"/>
        <end position="311"/>
    </location>
</feature>
<dbReference type="InterPro" id="IPR050887">
    <property type="entry name" value="Beta-mannosidase_GH2"/>
</dbReference>
<keyword evidence="7" id="KW-0378">Hydrolase</keyword>
<dbReference type="InterPro" id="IPR017853">
    <property type="entry name" value="GH"/>
</dbReference>
<feature type="domain" description="Beta-mannosidase-like galactose-binding" evidence="19">
    <location>
        <begin position="14"/>
        <end position="189"/>
    </location>
</feature>
<proteinExistence type="inferred from homology"/>
<feature type="domain" description="Mannosidase Ig/CBM-like" evidence="18">
    <location>
        <begin position="719"/>
        <end position="820"/>
    </location>
</feature>
<keyword evidence="6" id="KW-0964">Secreted</keyword>
<evidence type="ECO:0000256" key="7">
    <source>
        <dbReference type="ARBA" id="ARBA00022801"/>
    </source>
</evidence>
<dbReference type="PANTHER" id="PTHR43730:SF1">
    <property type="entry name" value="BETA-MANNOSIDASE"/>
    <property type="match status" value="1"/>
</dbReference>
<dbReference type="Proteomes" id="UP001444661">
    <property type="component" value="Unassembled WGS sequence"/>
</dbReference>
<dbReference type="InterPro" id="IPR054593">
    <property type="entry name" value="Beta-mannosidase-like_N2"/>
</dbReference>
<dbReference type="PANTHER" id="PTHR43730">
    <property type="entry name" value="BETA-MANNOSIDASE"/>
    <property type="match status" value="1"/>
</dbReference>
<comment type="pathway">
    <text evidence="3">Glycan metabolism; N-glycan degradation.</text>
</comment>
<evidence type="ECO:0000256" key="3">
    <source>
        <dbReference type="ARBA" id="ARBA00004740"/>
    </source>
</evidence>
<evidence type="ECO:0000256" key="12">
    <source>
        <dbReference type="ARBA" id="ARBA00038429"/>
    </source>
</evidence>